<feature type="region of interest" description="Disordered" evidence="1">
    <location>
        <begin position="56"/>
        <end position="75"/>
    </location>
</feature>
<organism evidence="2 3">
    <name type="scientific">Rubrivivax gelatinosus</name>
    <name type="common">Rhodocyclus gelatinosus</name>
    <name type="synonym">Rhodopseudomonas gelatinosa</name>
    <dbReference type="NCBI Taxonomy" id="28068"/>
    <lineage>
        <taxon>Bacteria</taxon>
        <taxon>Pseudomonadati</taxon>
        <taxon>Pseudomonadota</taxon>
        <taxon>Betaproteobacteria</taxon>
        <taxon>Burkholderiales</taxon>
        <taxon>Sphaerotilaceae</taxon>
        <taxon>Rubrivivax</taxon>
    </lineage>
</organism>
<accession>A0ABS1DU50</accession>
<feature type="region of interest" description="Disordered" evidence="1">
    <location>
        <begin position="1"/>
        <end position="43"/>
    </location>
</feature>
<evidence type="ECO:0000256" key="1">
    <source>
        <dbReference type="SAM" id="MobiDB-lite"/>
    </source>
</evidence>
<feature type="compositionally biased region" description="Low complexity" evidence="1">
    <location>
        <begin position="11"/>
        <end position="21"/>
    </location>
</feature>
<dbReference type="RefSeq" id="WP_200378487.1">
    <property type="nucleotide sequence ID" value="NZ_NRRU01000029.1"/>
</dbReference>
<dbReference type="EMBL" id="NRRU01000029">
    <property type="protein sequence ID" value="MBK1712998.1"/>
    <property type="molecule type" value="Genomic_DNA"/>
</dbReference>
<evidence type="ECO:0000313" key="2">
    <source>
        <dbReference type="EMBL" id="MBK1712998.1"/>
    </source>
</evidence>
<feature type="compositionally biased region" description="Pro residues" evidence="1">
    <location>
        <begin position="1"/>
        <end position="10"/>
    </location>
</feature>
<sequence length="75" mass="6970">MTSPNPPAAPLDPAANPVDPVTGAPGADVGGSSPGGAAPVDDEGVLESLGKAISSTVRDAAATEDAALPPPGGKA</sequence>
<name>A0ABS1DU50_RUBGE</name>
<keyword evidence="3" id="KW-1185">Reference proteome</keyword>
<evidence type="ECO:0000313" key="3">
    <source>
        <dbReference type="Proteomes" id="UP001041814"/>
    </source>
</evidence>
<comment type="caution">
    <text evidence="2">The sequence shown here is derived from an EMBL/GenBank/DDBJ whole genome shotgun (WGS) entry which is preliminary data.</text>
</comment>
<reference evidence="2" key="1">
    <citation type="submission" date="2017-08" db="EMBL/GenBank/DDBJ databases">
        <authorList>
            <person name="Imhoff J.F."/>
            <person name="Rahn T."/>
            <person name="Kuenzel S."/>
            <person name="Neulinger S.C."/>
        </authorList>
    </citation>
    <scope>NUCLEOTIDE SEQUENCE</scope>
    <source>
        <strain evidence="2">IM 151</strain>
    </source>
</reference>
<protein>
    <submittedName>
        <fullName evidence="2">Uncharacterized protein</fullName>
    </submittedName>
</protein>
<gene>
    <name evidence="2" type="ORF">CKO43_09425</name>
</gene>
<dbReference type="Proteomes" id="UP001041814">
    <property type="component" value="Unassembled WGS sequence"/>
</dbReference>
<proteinExistence type="predicted"/>
<reference evidence="2" key="2">
    <citation type="journal article" date="2020" name="Microorganisms">
        <title>Osmotic Adaptation and Compatible Solute Biosynthesis of Phototrophic Bacteria as Revealed from Genome Analyses.</title>
        <authorList>
            <person name="Imhoff J.F."/>
            <person name="Rahn T."/>
            <person name="Kunzel S."/>
            <person name="Keller A."/>
            <person name="Neulinger S.C."/>
        </authorList>
    </citation>
    <scope>NUCLEOTIDE SEQUENCE</scope>
    <source>
        <strain evidence="2">IM 151</strain>
    </source>
</reference>